<evidence type="ECO:0000256" key="2">
    <source>
        <dbReference type="SAM" id="Phobius"/>
    </source>
</evidence>
<gene>
    <name evidence="4" type="ORF">HMH01_07155</name>
</gene>
<keyword evidence="2" id="KW-0472">Membrane</keyword>
<evidence type="ECO:0000313" key="4">
    <source>
        <dbReference type="EMBL" id="NNU80215.1"/>
    </source>
</evidence>
<dbReference type="Gene3D" id="3.30.70.1070">
    <property type="entry name" value="Sporulation related repeat"/>
    <property type="match status" value="1"/>
</dbReference>
<dbReference type="Pfam" id="PF05036">
    <property type="entry name" value="SPOR"/>
    <property type="match status" value="1"/>
</dbReference>
<dbReference type="EMBL" id="JABFBC010000001">
    <property type="protein sequence ID" value="NNU80215.1"/>
    <property type="molecule type" value="Genomic_DNA"/>
</dbReference>
<accession>A0A849L1T0</accession>
<name>A0A849L1T0_9RHOB</name>
<feature type="transmembrane region" description="Helical" evidence="2">
    <location>
        <begin position="20"/>
        <end position="45"/>
    </location>
</feature>
<proteinExistence type="predicted"/>
<evidence type="ECO:0000313" key="5">
    <source>
        <dbReference type="Proteomes" id="UP000572377"/>
    </source>
</evidence>
<evidence type="ECO:0000256" key="1">
    <source>
        <dbReference type="SAM" id="MobiDB-lite"/>
    </source>
</evidence>
<dbReference type="RefSeq" id="WP_171323784.1">
    <property type="nucleotide sequence ID" value="NZ_JABFBC010000001.1"/>
</dbReference>
<protein>
    <submittedName>
        <fullName evidence="4">SPOR domain-containing protein</fullName>
    </submittedName>
</protein>
<dbReference type="AlphaFoldDB" id="A0A849L1T0"/>
<feature type="domain" description="SPOR" evidence="3">
    <location>
        <begin position="215"/>
        <end position="300"/>
    </location>
</feature>
<dbReference type="InterPro" id="IPR036680">
    <property type="entry name" value="SPOR-like_sf"/>
</dbReference>
<keyword evidence="2" id="KW-1133">Transmembrane helix</keyword>
<keyword evidence="5" id="KW-1185">Reference proteome</keyword>
<evidence type="ECO:0000259" key="3">
    <source>
        <dbReference type="PROSITE" id="PS51724"/>
    </source>
</evidence>
<dbReference type="InterPro" id="IPR007730">
    <property type="entry name" value="SPOR-like_dom"/>
</dbReference>
<comment type="caution">
    <text evidence="4">The sequence shown here is derived from an EMBL/GenBank/DDBJ whole genome shotgun (WGS) entry which is preliminary data.</text>
</comment>
<dbReference type="Proteomes" id="UP000572377">
    <property type="component" value="Unassembled WGS sequence"/>
</dbReference>
<sequence length="300" mass="32013">MQDVDYDDYADDSPKGMRRWLAVCLRWGGAVVSVAVLVLFVFWAYRLGVRDARDIPVIRASEGPIRVQPEDPGGTTVAHQGLEVNDILGGSEANPPTETALAPQVLPIGPDDLPPETARDAAPSPESAGLLPMDETLLIDDAVARALAEAAGEEVSEADLDLAPVAEDDTAAPASAAGIPRPLRRPADFATSAPRQDGDALAGLSEPPPPPVTEEPAPGTRMVQLGAFESADVAETQWQLLLQGHGDLLGRKARYIQQAESNGRVFYRLRVMGFDDQNAQRAICEALRARSVDCIPVTVR</sequence>
<dbReference type="GO" id="GO:0042834">
    <property type="term" value="F:peptidoglycan binding"/>
    <property type="evidence" value="ECO:0007669"/>
    <property type="project" value="InterPro"/>
</dbReference>
<dbReference type="SUPFAM" id="SSF110997">
    <property type="entry name" value="Sporulation related repeat"/>
    <property type="match status" value="1"/>
</dbReference>
<keyword evidence="2" id="KW-0812">Transmembrane</keyword>
<dbReference type="PROSITE" id="PS51724">
    <property type="entry name" value="SPOR"/>
    <property type="match status" value="1"/>
</dbReference>
<reference evidence="4 5" key="1">
    <citation type="submission" date="2020-05" db="EMBL/GenBank/DDBJ databases">
        <title>Gimesia benthica sp. nov., a novel planctomycete isolated from a deep-sea water sample of the Northwest Indian Ocean.</title>
        <authorList>
            <person name="Wang J."/>
            <person name="Ruan C."/>
            <person name="Song L."/>
            <person name="Zhu Y."/>
            <person name="Li A."/>
            <person name="Zheng X."/>
            <person name="Wang L."/>
            <person name="Lu Z."/>
            <person name="Huang Y."/>
            <person name="Du W."/>
            <person name="Zhou Y."/>
            <person name="Huang L."/>
            <person name="Dai X."/>
        </authorList>
    </citation>
    <scope>NUCLEOTIDE SEQUENCE [LARGE SCALE GENOMIC DNA]</scope>
    <source>
        <strain evidence="4 5">YYQ-30</strain>
    </source>
</reference>
<feature type="region of interest" description="Disordered" evidence="1">
    <location>
        <begin position="171"/>
        <end position="218"/>
    </location>
</feature>
<feature type="region of interest" description="Disordered" evidence="1">
    <location>
        <begin position="88"/>
        <end position="129"/>
    </location>
</feature>
<organism evidence="4 5">
    <name type="scientific">Halovulum dunhuangense</name>
    <dbReference type="NCBI Taxonomy" id="1505036"/>
    <lineage>
        <taxon>Bacteria</taxon>
        <taxon>Pseudomonadati</taxon>
        <taxon>Pseudomonadota</taxon>
        <taxon>Alphaproteobacteria</taxon>
        <taxon>Rhodobacterales</taxon>
        <taxon>Paracoccaceae</taxon>
        <taxon>Halovulum</taxon>
    </lineage>
</organism>